<evidence type="ECO:0000313" key="4">
    <source>
        <dbReference type="Proteomes" id="UP001168990"/>
    </source>
</evidence>
<comment type="caution">
    <text evidence="3">The sequence shown here is derived from an EMBL/GenBank/DDBJ whole genome shotgun (WGS) entry which is preliminary data.</text>
</comment>
<feature type="compositionally biased region" description="Polar residues" evidence="1">
    <location>
        <begin position="1187"/>
        <end position="1196"/>
    </location>
</feature>
<organism evidence="3 4">
    <name type="scientific">Microctonus aethiopoides</name>
    <dbReference type="NCBI Taxonomy" id="144406"/>
    <lineage>
        <taxon>Eukaryota</taxon>
        <taxon>Metazoa</taxon>
        <taxon>Ecdysozoa</taxon>
        <taxon>Arthropoda</taxon>
        <taxon>Hexapoda</taxon>
        <taxon>Insecta</taxon>
        <taxon>Pterygota</taxon>
        <taxon>Neoptera</taxon>
        <taxon>Endopterygota</taxon>
        <taxon>Hymenoptera</taxon>
        <taxon>Apocrita</taxon>
        <taxon>Ichneumonoidea</taxon>
        <taxon>Braconidae</taxon>
        <taxon>Euphorinae</taxon>
        <taxon>Microctonus</taxon>
    </lineage>
</organism>
<evidence type="ECO:0000256" key="1">
    <source>
        <dbReference type="SAM" id="MobiDB-lite"/>
    </source>
</evidence>
<feature type="region of interest" description="Disordered" evidence="1">
    <location>
        <begin position="638"/>
        <end position="698"/>
    </location>
</feature>
<feature type="compositionally biased region" description="Basic residues" evidence="1">
    <location>
        <begin position="345"/>
        <end position="354"/>
    </location>
</feature>
<feature type="signal peptide" evidence="2">
    <location>
        <begin position="1"/>
        <end position="18"/>
    </location>
</feature>
<sequence>MLFNYIILLLFYWPLTKGTPENYAIDLVATTTENLAKSLIENVGTKTDSSSLSSSTEPNENIFHSHYESTNQSHTITETTPKYRTKDSTPLEKQQINLENDLYSSDVRMFLNQPSSMINRRSFDTQDGQKEFEILKVKDQTPPVANYHEFYENLKNNMHNNAQPSMESARNVPYHRTGERIKQIENYLNYDINQQRSNSNPYSVDYTQENTRDTQKKTAYEREKVHNNYHQFGASNYDIFGESVTQQRTTNIPLNNYENIDIAKKNQNKLTLLSKQRQSKPLVVVEPGDYKINLHYGNQQLASKPIMSTIEPYHNLQDPPEDRYDKDDEYSEENNEYYEITERPRRLHKSRRKPSYSDSSKKLPKEHRGTSSNESDELKKINSLTRPKSQRTRAKPSYWSDTNQSQEDNNNPEENPDNPRLRKPNNNDDNQQNGEENSSSWNQIAPNIEFSQSNGYELSQIDKPNLLVPINLNLVPLTNFDHSSAIGSSQGFDFTNAGITNFIAGGMVSTAAPLVSSTSPILMSNISPQSPIKNGQNIDNGNYAYSTAMPDVIVGQNSYQNTVQAVLLPQSIHNKYTPNLKTYYQSTSSPMLTVGPGIHGTSSTKSNTQHVTAVPQIFYPSSTLHSIIQSPGQPSTNYNILVNPHGLNGQNNQPTSHYNIHSNNNSNNNNKKNNDSNGNAPSSSVGDKQSKQSTFTGSNGQFLASASFSVGQGTQSSNAQANNNNYYLPTTMNNANNNIFASSQNNPALSRPQLQADVYPKIKTFIPAQVFPAFVQTATGITGINVVNQNQQQQQHQLMNVGNNIYGNTWGQLQQFQPNQNHPNGHNNRLLYQNIYTNKDNIGSTSNSNANTINAIQGGNVARAQLPVVGVQTVEIQNPNIYIKPNPVDVSGMNQYPTAVLTTPIPIFSSAQSFLTPRPSVTSTTPESMSIQSYVDSLTQIGSQNNLGNRLEQKTNDQNQFSNRPMYNPMSFVPNVEVVQSQTLLNGKILDESLPPQLNLVPVIPGGKFYKHSNTAQMDLISKPKLSSDLEKYAEEMFKESIRTIYNTQKWNLDKRLKNYTTSNDGIDFERLKSDLERYKAAMSGSKYNVDLLEAHHSEPQVHSTKPGRIKRPGLSVADIEELFKNDFKFNSMADLHSSSSSRYNSSNVEIPNDYLTPPRLHSFVSKSPYVDNKKPTKKRPGKTRPQSRPSTNSHGSRPKNLEASSSNHVPFSHRRPHHNRNSHNDYRKSKNLENYPTFTTSSPDISMIQTLQNDHIDINHPRMHNYLGLLMKNKQLPTGSATSVLRDEDDFKQYFDDNRRQTQINSNGVMQSVSPPYIQQYH</sequence>
<keyword evidence="2" id="KW-0732">Signal</keyword>
<feature type="region of interest" description="Disordered" evidence="1">
    <location>
        <begin position="1303"/>
        <end position="1323"/>
    </location>
</feature>
<protein>
    <submittedName>
        <fullName evidence="3">Uncharacterized protein</fullName>
    </submittedName>
</protein>
<feature type="compositionally biased region" description="Low complexity" evidence="1">
    <location>
        <begin position="427"/>
        <end position="437"/>
    </location>
</feature>
<feature type="chain" id="PRO_5041306737" evidence="2">
    <location>
        <begin position="19"/>
        <end position="1323"/>
    </location>
</feature>
<feature type="compositionally biased region" description="Polar residues" evidence="1">
    <location>
        <begin position="194"/>
        <end position="209"/>
    </location>
</feature>
<feature type="region of interest" description="Disordered" evidence="1">
    <location>
        <begin position="311"/>
        <end position="442"/>
    </location>
</feature>
<feature type="compositionally biased region" description="Basic and acidic residues" evidence="1">
    <location>
        <begin position="1223"/>
        <end position="1232"/>
    </location>
</feature>
<keyword evidence="4" id="KW-1185">Reference proteome</keyword>
<accession>A0AA39C6D0</accession>
<dbReference type="EMBL" id="JAQQBS010001424">
    <property type="protein sequence ID" value="KAK0158678.1"/>
    <property type="molecule type" value="Genomic_DNA"/>
</dbReference>
<gene>
    <name evidence="3" type="ORF">PV328_009654</name>
</gene>
<evidence type="ECO:0000313" key="3">
    <source>
        <dbReference type="EMBL" id="KAK0158678.1"/>
    </source>
</evidence>
<feature type="compositionally biased region" description="Acidic residues" evidence="1">
    <location>
        <begin position="327"/>
        <end position="336"/>
    </location>
</feature>
<name>A0AA39C6D0_9HYME</name>
<feature type="region of interest" description="Disordered" evidence="1">
    <location>
        <begin position="46"/>
        <end position="90"/>
    </location>
</feature>
<feature type="compositionally biased region" description="Low complexity" evidence="1">
    <location>
        <begin position="662"/>
        <end position="679"/>
    </location>
</feature>
<feature type="compositionally biased region" description="Polar residues" evidence="1">
    <location>
        <begin position="1303"/>
        <end position="1315"/>
    </location>
</feature>
<feature type="compositionally biased region" description="Basic and acidic residues" evidence="1">
    <location>
        <begin position="359"/>
        <end position="369"/>
    </location>
</feature>
<feature type="region of interest" description="Disordered" evidence="1">
    <location>
        <begin position="194"/>
        <end position="214"/>
    </location>
</feature>
<dbReference type="Proteomes" id="UP001168990">
    <property type="component" value="Unassembled WGS sequence"/>
</dbReference>
<feature type="region of interest" description="Disordered" evidence="1">
    <location>
        <begin position="1154"/>
        <end position="1235"/>
    </location>
</feature>
<evidence type="ECO:0000256" key="2">
    <source>
        <dbReference type="SAM" id="SignalP"/>
    </source>
</evidence>
<feature type="compositionally biased region" description="Basic residues" evidence="1">
    <location>
        <begin position="1212"/>
        <end position="1222"/>
    </location>
</feature>
<reference evidence="3" key="1">
    <citation type="journal article" date="2023" name="bioRxiv">
        <title>Scaffold-level genome assemblies of two parasitoid biocontrol wasps reveal the parthenogenesis mechanism and an associated novel virus.</title>
        <authorList>
            <person name="Inwood S."/>
            <person name="Skelly J."/>
            <person name="Guhlin J."/>
            <person name="Harrop T."/>
            <person name="Goldson S."/>
            <person name="Dearden P."/>
        </authorList>
    </citation>
    <scope>NUCLEOTIDE SEQUENCE</scope>
    <source>
        <strain evidence="3">Irish</strain>
        <tissue evidence="3">Whole body</tissue>
    </source>
</reference>
<feature type="compositionally biased region" description="Polar residues" evidence="1">
    <location>
        <begin position="68"/>
        <end position="82"/>
    </location>
</feature>
<proteinExistence type="predicted"/>
<feature type="compositionally biased region" description="Polar residues" evidence="1">
    <location>
        <begin position="680"/>
        <end position="698"/>
    </location>
</feature>
<reference evidence="3" key="2">
    <citation type="submission" date="2023-03" db="EMBL/GenBank/DDBJ databases">
        <authorList>
            <person name="Inwood S.N."/>
            <person name="Skelly J.G."/>
            <person name="Guhlin J."/>
            <person name="Harrop T.W.R."/>
            <person name="Goldson S.G."/>
            <person name="Dearden P.K."/>
        </authorList>
    </citation>
    <scope>NUCLEOTIDE SEQUENCE</scope>
    <source>
        <strain evidence="3">Irish</strain>
        <tissue evidence="3">Whole body</tissue>
    </source>
</reference>
<feature type="compositionally biased region" description="Polar residues" evidence="1">
    <location>
        <begin position="648"/>
        <end position="661"/>
    </location>
</feature>